<feature type="active site" evidence="9">
    <location>
        <position position="117"/>
    </location>
</feature>
<comment type="caution">
    <text evidence="11">The sequence shown here is derived from an EMBL/GenBank/DDBJ whole genome shotgun (WGS) entry which is preliminary data.</text>
</comment>
<protein>
    <recommendedName>
        <fullName evidence="9">Lipoprotein signal peptidase</fullName>
        <ecNumber evidence="9">3.4.23.36</ecNumber>
    </recommendedName>
    <alternativeName>
        <fullName evidence="9">Prolipoprotein signal peptidase</fullName>
    </alternativeName>
    <alternativeName>
        <fullName evidence="9">Signal peptidase II</fullName>
        <shortName evidence="9">SPase II</shortName>
    </alternativeName>
</protein>
<comment type="subcellular location">
    <subcellularLocation>
        <location evidence="9">Cell membrane</location>
        <topology evidence="9">Multi-pass membrane protein</topology>
    </subcellularLocation>
</comment>
<evidence type="ECO:0000256" key="6">
    <source>
        <dbReference type="ARBA" id="ARBA00022801"/>
    </source>
</evidence>
<dbReference type="PRINTS" id="PR00781">
    <property type="entry name" value="LIPOSIGPTASE"/>
</dbReference>
<dbReference type="NCBIfam" id="TIGR00077">
    <property type="entry name" value="lspA"/>
    <property type="match status" value="1"/>
</dbReference>
<dbReference type="Pfam" id="PF01252">
    <property type="entry name" value="Peptidase_A8"/>
    <property type="match status" value="1"/>
</dbReference>
<evidence type="ECO:0000256" key="9">
    <source>
        <dbReference type="HAMAP-Rule" id="MF_00161"/>
    </source>
</evidence>
<feature type="transmembrane region" description="Helical" evidence="9">
    <location>
        <begin position="93"/>
        <end position="112"/>
    </location>
</feature>
<evidence type="ECO:0000256" key="7">
    <source>
        <dbReference type="ARBA" id="ARBA00022989"/>
    </source>
</evidence>
<evidence type="ECO:0000256" key="2">
    <source>
        <dbReference type="ARBA" id="ARBA00022475"/>
    </source>
</evidence>
<feature type="transmembrane region" description="Helical" evidence="9">
    <location>
        <begin position="64"/>
        <end position="81"/>
    </location>
</feature>
<feature type="active site" evidence="9">
    <location>
        <position position="140"/>
    </location>
</feature>
<dbReference type="EC" id="3.4.23.36" evidence="9"/>
<dbReference type="GO" id="GO:0005886">
    <property type="term" value="C:plasma membrane"/>
    <property type="evidence" value="ECO:0007669"/>
    <property type="project" value="UniProtKB-SubCell"/>
</dbReference>
<keyword evidence="7 9" id="KW-1133">Transmembrane helix</keyword>
<keyword evidence="11" id="KW-0449">Lipoprotein</keyword>
<comment type="function">
    <text evidence="9">This protein specifically catalyzes the removal of signal peptides from prolipoproteins.</text>
</comment>
<keyword evidence="6 9" id="KW-0378">Hydrolase</keyword>
<comment type="similarity">
    <text evidence="1 9 10">Belongs to the peptidase A8 family.</text>
</comment>
<dbReference type="UniPathway" id="UPA00665"/>
<evidence type="ECO:0000256" key="1">
    <source>
        <dbReference type="ARBA" id="ARBA00006139"/>
    </source>
</evidence>
<comment type="catalytic activity">
    <reaction evidence="9">
        <text>Release of signal peptides from bacterial membrane prolipoproteins. Hydrolyzes -Xaa-Yaa-Zaa-|-(S,diacylglyceryl)Cys-, in which Xaa is hydrophobic (preferably Leu), and Yaa (Ala or Ser) and Zaa (Gly or Ala) have small, neutral side chains.</text>
        <dbReference type="EC" id="3.4.23.36"/>
    </reaction>
</comment>
<organism evidence="11 12">
    <name type="scientific">Pedosphaera parvula (strain Ellin514)</name>
    <dbReference type="NCBI Taxonomy" id="320771"/>
    <lineage>
        <taxon>Bacteria</taxon>
        <taxon>Pseudomonadati</taxon>
        <taxon>Verrucomicrobiota</taxon>
        <taxon>Pedosphaerae</taxon>
        <taxon>Pedosphaerales</taxon>
        <taxon>Pedosphaeraceae</taxon>
        <taxon>Pedosphaera</taxon>
    </lineage>
</organism>
<sequence length="169" mass="18875">MNSLANRRIALIALFTLALDQFTKQLVYRVMHMGQEKVIIDGFFKFVHWGNTGAAWSLFRDNNGVLALVALVALVVLFWSRHHFDAHTILGQVALGLVFGGILGNLIDRLMIGHVIDFLYFYLHRRGAEDIGFPAFNIADSAICIGVGLIFILSWRNETTMTKVAQPSA</sequence>
<dbReference type="HAMAP" id="MF_00161">
    <property type="entry name" value="LspA"/>
    <property type="match status" value="1"/>
</dbReference>
<dbReference type="PANTHER" id="PTHR33695:SF1">
    <property type="entry name" value="LIPOPROTEIN SIGNAL PEPTIDASE"/>
    <property type="match status" value="1"/>
</dbReference>
<dbReference type="PANTHER" id="PTHR33695">
    <property type="entry name" value="LIPOPROTEIN SIGNAL PEPTIDASE"/>
    <property type="match status" value="1"/>
</dbReference>
<keyword evidence="3 9" id="KW-0645">Protease</keyword>
<comment type="pathway">
    <text evidence="9">Protein modification; lipoprotein biosynthesis (signal peptide cleavage).</text>
</comment>
<evidence type="ECO:0000313" key="12">
    <source>
        <dbReference type="Proteomes" id="UP000003688"/>
    </source>
</evidence>
<dbReference type="EMBL" id="ABOX02000051">
    <property type="protein sequence ID" value="EEF58044.1"/>
    <property type="molecule type" value="Genomic_DNA"/>
</dbReference>
<dbReference type="InterPro" id="IPR001872">
    <property type="entry name" value="Peptidase_A8"/>
</dbReference>
<dbReference type="STRING" id="320771.Cflav_PD1181"/>
<name>B9XQ40_PEDPL</name>
<evidence type="ECO:0000256" key="10">
    <source>
        <dbReference type="RuleBase" id="RU004181"/>
    </source>
</evidence>
<dbReference type="GO" id="GO:0004190">
    <property type="term" value="F:aspartic-type endopeptidase activity"/>
    <property type="evidence" value="ECO:0007669"/>
    <property type="project" value="UniProtKB-UniRule"/>
</dbReference>
<proteinExistence type="inferred from homology"/>
<keyword evidence="12" id="KW-1185">Reference proteome</keyword>
<evidence type="ECO:0000256" key="3">
    <source>
        <dbReference type="ARBA" id="ARBA00022670"/>
    </source>
</evidence>
<comment type="caution">
    <text evidence="9">Lacks conserved residue(s) required for the propagation of feature annotation.</text>
</comment>
<keyword evidence="5 9" id="KW-0064">Aspartyl protease</keyword>
<feature type="transmembrane region" description="Helical" evidence="9">
    <location>
        <begin position="132"/>
        <end position="153"/>
    </location>
</feature>
<keyword evidence="8 9" id="KW-0472">Membrane</keyword>
<dbReference type="RefSeq" id="WP_007417926.1">
    <property type="nucleotide sequence ID" value="NZ_ABOX02000051.1"/>
</dbReference>
<gene>
    <name evidence="9" type="primary">lspA</name>
    <name evidence="11" type="ORF">Cflav_PD1181</name>
</gene>
<keyword evidence="4 9" id="KW-0812">Transmembrane</keyword>
<evidence type="ECO:0000313" key="11">
    <source>
        <dbReference type="EMBL" id="EEF58044.1"/>
    </source>
</evidence>
<keyword evidence="2 9" id="KW-1003">Cell membrane</keyword>
<dbReference type="GO" id="GO:0006508">
    <property type="term" value="P:proteolysis"/>
    <property type="evidence" value="ECO:0007669"/>
    <property type="project" value="UniProtKB-KW"/>
</dbReference>
<evidence type="ECO:0000256" key="8">
    <source>
        <dbReference type="ARBA" id="ARBA00023136"/>
    </source>
</evidence>
<dbReference type="Proteomes" id="UP000003688">
    <property type="component" value="Unassembled WGS sequence"/>
</dbReference>
<evidence type="ECO:0000256" key="5">
    <source>
        <dbReference type="ARBA" id="ARBA00022750"/>
    </source>
</evidence>
<reference evidence="11 12" key="1">
    <citation type="journal article" date="2011" name="J. Bacteriol.">
        <title>Genome sequence of 'Pedosphaera parvula' Ellin514, an aerobic Verrucomicrobial isolate from pasture soil.</title>
        <authorList>
            <person name="Kant R."/>
            <person name="van Passel M.W."/>
            <person name="Sangwan P."/>
            <person name="Palva A."/>
            <person name="Lucas S."/>
            <person name="Copeland A."/>
            <person name="Lapidus A."/>
            <person name="Glavina Del Rio T."/>
            <person name="Dalin E."/>
            <person name="Tice H."/>
            <person name="Bruce D."/>
            <person name="Goodwin L."/>
            <person name="Pitluck S."/>
            <person name="Chertkov O."/>
            <person name="Larimer F.W."/>
            <person name="Land M.L."/>
            <person name="Hauser L."/>
            <person name="Brettin T.S."/>
            <person name="Detter J.C."/>
            <person name="Han S."/>
            <person name="de Vos W.M."/>
            <person name="Janssen P.H."/>
            <person name="Smidt H."/>
        </authorList>
    </citation>
    <scope>NUCLEOTIDE SEQUENCE [LARGE SCALE GENOMIC DNA]</scope>
    <source>
        <strain evidence="11 12">Ellin514</strain>
    </source>
</reference>
<dbReference type="AlphaFoldDB" id="B9XQ40"/>
<accession>B9XQ40</accession>
<dbReference type="OrthoDB" id="9810259at2"/>
<evidence type="ECO:0000256" key="4">
    <source>
        <dbReference type="ARBA" id="ARBA00022692"/>
    </source>
</evidence>